<evidence type="ECO:0000256" key="8">
    <source>
        <dbReference type="ARBA" id="ARBA00036943"/>
    </source>
</evidence>
<evidence type="ECO:0000256" key="6">
    <source>
        <dbReference type="ARBA" id="ARBA00023235"/>
    </source>
</evidence>
<dbReference type="CDD" id="cd02568">
    <property type="entry name" value="PseudoU_synth_PUS1_PUS2"/>
    <property type="match status" value="1"/>
</dbReference>
<dbReference type="GO" id="GO:0006397">
    <property type="term" value="P:mRNA processing"/>
    <property type="evidence" value="ECO:0007669"/>
    <property type="project" value="UniProtKB-KW"/>
</dbReference>
<protein>
    <recommendedName>
        <fullName evidence="12">Pseudouridine synthase I TruA alpha/beta domain-containing protein</fullName>
    </recommendedName>
</protein>
<reference evidence="13" key="1">
    <citation type="submission" date="2020-05" db="EMBL/GenBank/DDBJ databases">
        <title>WGS assembly of Panicum virgatum.</title>
        <authorList>
            <person name="Lovell J.T."/>
            <person name="Jenkins J."/>
            <person name="Shu S."/>
            <person name="Juenger T.E."/>
            <person name="Schmutz J."/>
        </authorList>
    </citation>
    <scope>NUCLEOTIDE SEQUENCE</scope>
    <source>
        <strain evidence="13">AP13</strain>
    </source>
</reference>
<dbReference type="GO" id="GO:0031119">
    <property type="term" value="P:tRNA pseudouridine synthesis"/>
    <property type="evidence" value="ECO:0007669"/>
    <property type="project" value="InterPro"/>
</dbReference>
<feature type="compositionally biased region" description="Low complexity" evidence="11">
    <location>
        <begin position="35"/>
        <end position="44"/>
    </location>
</feature>
<organism evidence="13 14">
    <name type="scientific">Panicum virgatum</name>
    <name type="common">Blackwell switchgrass</name>
    <dbReference type="NCBI Taxonomy" id="38727"/>
    <lineage>
        <taxon>Eukaryota</taxon>
        <taxon>Viridiplantae</taxon>
        <taxon>Streptophyta</taxon>
        <taxon>Embryophyta</taxon>
        <taxon>Tracheophyta</taxon>
        <taxon>Spermatophyta</taxon>
        <taxon>Magnoliopsida</taxon>
        <taxon>Liliopsida</taxon>
        <taxon>Poales</taxon>
        <taxon>Poaceae</taxon>
        <taxon>PACMAD clade</taxon>
        <taxon>Panicoideae</taxon>
        <taxon>Panicodae</taxon>
        <taxon>Paniceae</taxon>
        <taxon>Panicinae</taxon>
        <taxon>Panicum</taxon>
        <taxon>Panicum sect. Hiantes</taxon>
    </lineage>
</organism>
<dbReference type="InterPro" id="IPR001406">
    <property type="entry name" value="PsdUridine_synth_TruA"/>
</dbReference>
<feature type="active site" description="Nucleophile" evidence="9">
    <location>
        <position position="113"/>
    </location>
</feature>
<gene>
    <name evidence="13" type="ORF">PVAP13_1NG395100</name>
</gene>
<evidence type="ECO:0000313" key="13">
    <source>
        <dbReference type="EMBL" id="KAG2652932.1"/>
    </source>
</evidence>
<evidence type="ECO:0000256" key="3">
    <source>
        <dbReference type="ARBA" id="ARBA00009375"/>
    </source>
</evidence>
<feature type="region of interest" description="Disordered" evidence="11">
    <location>
        <begin position="210"/>
        <end position="313"/>
    </location>
</feature>
<comment type="caution">
    <text evidence="13">The sequence shown here is derived from an EMBL/GenBank/DDBJ whole genome shotgun (WGS) entry which is preliminary data.</text>
</comment>
<dbReference type="SUPFAM" id="SSF55120">
    <property type="entry name" value="Pseudouridine synthase"/>
    <property type="match status" value="1"/>
</dbReference>
<sequence>MAAASPPPSPPSAKRPKMSSSSDPEADAEPTSPSAAAGAGADPGQPRRPRYKRRKVAILLGYCGAGYQGMQKNPGARTIEGDLEEALYQAGAVPEADRAAPRRYDWARAARTDKGVSAAAQVVSGRFYVDPPGFIDRLNAQLAPQIRAYGYVRVTNSFSAKKFCDRRRYLYLLPVFALDPSAHPDREAVMASMGSGGELTKCLECSERGRKVPGAMGREGKLPSPGENGADAPVEGTVDSHDESGSIGDVKCDPTISDGGNTSAHGELGLSSNEKLDLPASGDGTEAGNAELGSNGVPDAVHSGSADADASIGNEEIKVEATDTEEKVQCMDFEKSNGEGKPPTKSPFSYTNEVKERFNRILKYYVGTHNFHNFTTRTKAEDPAAKRFIISFAADRVVSLDGIDFIRCEVVGQSFMLHQIRKMIGLAVAVMRNCAPESIYDVAFRKDVNLNVPTAPEVGLYLDECMFTSYNKKWKDSHEAVSMEPYYEEAEEFKIKYIFPHIAAMEHKEGAVALWLHSLNNRNYPDFRYMETACAEAKVGAEVAADDEAKVGAEVDSIEEVQMPGDNVSE</sequence>
<dbReference type="InterPro" id="IPR020097">
    <property type="entry name" value="PsdUridine_synth_TruA_a/b_dom"/>
</dbReference>
<evidence type="ECO:0000256" key="9">
    <source>
        <dbReference type="PIRSR" id="PIRSR641708-1"/>
    </source>
</evidence>
<keyword evidence="4" id="KW-0507">mRNA processing</keyword>
<evidence type="ECO:0000313" key="14">
    <source>
        <dbReference type="Proteomes" id="UP000823388"/>
    </source>
</evidence>
<proteinExistence type="inferred from homology"/>
<dbReference type="GO" id="GO:0005634">
    <property type="term" value="C:nucleus"/>
    <property type="evidence" value="ECO:0007669"/>
    <property type="project" value="UniProtKB-SubCell"/>
</dbReference>
<dbReference type="InterPro" id="IPR020103">
    <property type="entry name" value="PsdUridine_synth_cat_dom_sf"/>
</dbReference>
<evidence type="ECO:0000256" key="7">
    <source>
        <dbReference type="ARBA" id="ARBA00023242"/>
    </source>
</evidence>
<keyword evidence="14" id="KW-1185">Reference proteome</keyword>
<keyword evidence="5" id="KW-0819">tRNA processing</keyword>
<keyword evidence="6" id="KW-0413">Isomerase</keyword>
<dbReference type="FunFam" id="3.30.70.580:FF:000002">
    <property type="entry name" value="tRNA pseudouridine synthase"/>
    <property type="match status" value="1"/>
</dbReference>
<dbReference type="Gene3D" id="3.30.70.660">
    <property type="entry name" value="Pseudouridine synthase I, catalytic domain, C-terminal subdomain"/>
    <property type="match status" value="1"/>
</dbReference>
<evidence type="ECO:0000256" key="5">
    <source>
        <dbReference type="ARBA" id="ARBA00022694"/>
    </source>
</evidence>
<evidence type="ECO:0000256" key="4">
    <source>
        <dbReference type="ARBA" id="ARBA00022664"/>
    </source>
</evidence>
<dbReference type="OrthoDB" id="10256309at2759"/>
<comment type="subcellular location">
    <subcellularLocation>
        <location evidence="2">Nucleus</location>
    </subcellularLocation>
</comment>
<dbReference type="EMBL" id="CM029038">
    <property type="protein sequence ID" value="KAG2652932.1"/>
    <property type="molecule type" value="Genomic_DNA"/>
</dbReference>
<dbReference type="GO" id="GO:1990481">
    <property type="term" value="P:mRNA pseudouridine synthesis"/>
    <property type="evidence" value="ECO:0007669"/>
    <property type="project" value="TreeGrafter"/>
</dbReference>
<feature type="compositionally biased region" description="Pro residues" evidence="11">
    <location>
        <begin position="1"/>
        <end position="13"/>
    </location>
</feature>
<dbReference type="InterPro" id="IPR020095">
    <property type="entry name" value="PsdUridine_synth_TruA_C"/>
</dbReference>
<comment type="catalytic activity">
    <reaction evidence="8">
        <text>a uridine in tRNA = a pseudouridine in tRNA</text>
        <dbReference type="Rhea" id="RHEA:54572"/>
        <dbReference type="Rhea" id="RHEA-COMP:13339"/>
        <dbReference type="Rhea" id="RHEA-COMP:13934"/>
        <dbReference type="ChEBI" id="CHEBI:65314"/>
        <dbReference type="ChEBI" id="CHEBI:65315"/>
    </reaction>
</comment>
<dbReference type="PANTHER" id="PTHR11142">
    <property type="entry name" value="PSEUDOURIDYLATE SYNTHASE"/>
    <property type="match status" value="1"/>
</dbReference>
<dbReference type="GO" id="GO:0009982">
    <property type="term" value="F:pseudouridine synthase activity"/>
    <property type="evidence" value="ECO:0007669"/>
    <property type="project" value="InterPro"/>
</dbReference>
<dbReference type="GO" id="GO:0003723">
    <property type="term" value="F:RNA binding"/>
    <property type="evidence" value="ECO:0007669"/>
    <property type="project" value="InterPro"/>
</dbReference>
<dbReference type="FunFam" id="3.30.70.660:FF:000002">
    <property type="entry name" value="tRNA pseudouridine synthase"/>
    <property type="match status" value="1"/>
</dbReference>
<feature type="binding site" evidence="10">
    <location>
        <position position="169"/>
    </location>
    <ligand>
        <name>substrate</name>
    </ligand>
</feature>
<dbReference type="Pfam" id="PF01416">
    <property type="entry name" value="PseudoU_synth_1"/>
    <property type="match status" value="1"/>
</dbReference>
<evidence type="ECO:0000256" key="2">
    <source>
        <dbReference type="ARBA" id="ARBA00004123"/>
    </source>
</evidence>
<dbReference type="InterPro" id="IPR020094">
    <property type="entry name" value="TruA/RsuA/RluB/E/F_N"/>
</dbReference>
<evidence type="ECO:0000256" key="11">
    <source>
        <dbReference type="SAM" id="MobiDB-lite"/>
    </source>
</evidence>
<dbReference type="Proteomes" id="UP000823388">
    <property type="component" value="Chromosome 1N"/>
</dbReference>
<feature type="region of interest" description="Disordered" evidence="11">
    <location>
        <begin position="1"/>
        <end position="51"/>
    </location>
</feature>
<evidence type="ECO:0000259" key="12">
    <source>
        <dbReference type="Pfam" id="PF01416"/>
    </source>
</evidence>
<keyword evidence="7" id="KW-0539">Nucleus</keyword>
<evidence type="ECO:0000256" key="1">
    <source>
        <dbReference type="ARBA" id="ARBA00001166"/>
    </source>
</evidence>
<name>A0A8T0WUS8_PANVG</name>
<accession>A0A8T0WUS8</accession>
<comment type="catalytic activity">
    <reaction evidence="1">
        <text>a uridine in mRNA = a pseudouridine in mRNA</text>
        <dbReference type="Rhea" id="RHEA:56644"/>
        <dbReference type="Rhea" id="RHEA-COMP:14658"/>
        <dbReference type="Rhea" id="RHEA-COMP:14659"/>
        <dbReference type="ChEBI" id="CHEBI:65314"/>
        <dbReference type="ChEBI" id="CHEBI:65315"/>
    </reaction>
</comment>
<dbReference type="AlphaFoldDB" id="A0A8T0WUS8"/>
<feature type="domain" description="Pseudouridine synthase I TruA alpha/beta" evidence="12">
    <location>
        <begin position="362"/>
        <end position="467"/>
    </location>
</feature>
<dbReference type="PANTHER" id="PTHR11142:SF4">
    <property type="entry name" value="PSEUDOURIDYLATE SYNTHASE 1 HOMOLOG"/>
    <property type="match status" value="1"/>
</dbReference>
<comment type="similarity">
    <text evidence="3">Belongs to the tRNA pseudouridine synthase TruA family.</text>
</comment>
<evidence type="ECO:0000256" key="10">
    <source>
        <dbReference type="PIRSR" id="PIRSR641708-2"/>
    </source>
</evidence>
<dbReference type="InterPro" id="IPR041708">
    <property type="entry name" value="PUS1/PUS2-like"/>
</dbReference>
<dbReference type="Gene3D" id="3.30.70.580">
    <property type="entry name" value="Pseudouridine synthase I, catalytic domain, N-terminal subdomain"/>
    <property type="match status" value="1"/>
</dbReference>